<dbReference type="PROSITE" id="PS51273">
    <property type="entry name" value="GATASE_TYPE_1"/>
    <property type="match status" value="1"/>
</dbReference>
<evidence type="ECO:0000256" key="5">
    <source>
        <dbReference type="ARBA" id="ARBA00022741"/>
    </source>
</evidence>
<dbReference type="GO" id="GO:0003883">
    <property type="term" value="F:CTP synthase activity"/>
    <property type="evidence" value="ECO:0007669"/>
    <property type="project" value="UniProtKB-EC"/>
</dbReference>
<evidence type="ECO:0000313" key="13">
    <source>
        <dbReference type="Proteomes" id="UP001059252"/>
    </source>
</evidence>
<evidence type="ECO:0000256" key="9">
    <source>
        <dbReference type="ARBA" id="ARBA00047781"/>
    </source>
</evidence>
<feature type="domain" description="CTP synthase N-terminal" evidence="11">
    <location>
        <begin position="3"/>
        <end position="267"/>
    </location>
</feature>
<dbReference type="PANTHER" id="PTHR11550:SF0">
    <property type="entry name" value="CTP SYNTHASE-RELATED"/>
    <property type="match status" value="1"/>
</dbReference>
<dbReference type="Pfam" id="PF06418">
    <property type="entry name" value="CTP_synth_N"/>
    <property type="match status" value="1"/>
</dbReference>
<dbReference type="SUPFAM" id="SSF52540">
    <property type="entry name" value="P-loop containing nucleoside triphosphate hydrolases"/>
    <property type="match status" value="1"/>
</dbReference>
<evidence type="ECO:0000256" key="4">
    <source>
        <dbReference type="ARBA" id="ARBA00022598"/>
    </source>
</evidence>
<name>A0ABY5R7T6_9MOLU</name>
<keyword evidence="5" id="KW-0547">Nucleotide-binding</keyword>
<reference evidence="12" key="1">
    <citation type="submission" date="2022-08" db="EMBL/GenBank/DDBJ databases">
        <title>Complete genome of Mycoplasma iguanae type strain 2327.</title>
        <authorList>
            <person name="Spergser J."/>
        </authorList>
    </citation>
    <scope>NUCLEOTIDE SEQUENCE</scope>
    <source>
        <strain evidence="12">2327</strain>
    </source>
</reference>
<dbReference type="Pfam" id="PF00117">
    <property type="entry name" value="GATase"/>
    <property type="match status" value="1"/>
</dbReference>
<dbReference type="InterPro" id="IPR017926">
    <property type="entry name" value="GATASE"/>
</dbReference>
<evidence type="ECO:0000256" key="2">
    <source>
        <dbReference type="ARBA" id="ARBA00007533"/>
    </source>
</evidence>
<dbReference type="CDD" id="cd01746">
    <property type="entry name" value="GATase1_CTP_Synthase"/>
    <property type="match status" value="1"/>
</dbReference>
<keyword evidence="13" id="KW-1185">Reference proteome</keyword>
<feature type="domain" description="Glutamine amidotransferase" evidence="10">
    <location>
        <begin position="304"/>
        <end position="526"/>
    </location>
</feature>
<dbReference type="PANTHER" id="PTHR11550">
    <property type="entry name" value="CTP SYNTHASE"/>
    <property type="match status" value="1"/>
</dbReference>
<dbReference type="Gene3D" id="3.40.50.880">
    <property type="match status" value="1"/>
</dbReference>
<keyword evidence="4 12" id="KW-0436">Ligase</keyword>
<dbReference type="SUPFAM" id="SSF52317">
    <property type="entry name" value="Class I glutamine amidotransferase-like"/>
    <property type="match status" value="1"/>
</dbReference>
<dbReference type="EMBL" id="CP102734">
    <property type="protein sequence ID" value="UVD81543.1"/>
    <property type="molecule type" value="Genomic_DNA"/>
</dbReference>
<evidence type="ECO:0000256" key="7">
    <source>
        <dbReference type="ARBA" id="ARBA00022962"/>
    </source>
</evidence>
<dbReference type="InterPro" id="IPR017456">
    <property type="entry name" value="CTP_synthase_N"/>
</dbReference>
<organism evidence="12 13">
    <name type="scientific">Mycoplasma iguanae</name>
    <dbReference type="NCBI Taxonomy" id="292461"/>
    <lineage>
        <taxon>Bacteria</taxon>
        <taxon>Bacillati</taxon>
        <taxon>Mycoplasmatota</taxon>
        <taxon>Mollicutes</taxon>
        <taxon>Mycoplasmataceae</taxon>
        <taxon>Mycoplasma</taxon>
    </lineage>
</organism>
<dbReference type="CDD" id="cd03113">
    <property type="entry name" value="CTPS_N"/>
    <property type="match status" value="1"/>
</dbReference>
<dbReference type="InterPro" id="IPR027417">
    <property type="entry name" value="P-loop_NTPase"/>
</dbReference>
<evidence type="ECO:0000259" key="11">
    <source>
        <dbReference type="Pfam" id="PF06418"/>
    </source>
</evidence>
<dbReference type="NCBIfam" id="NF003792">
    <property type="entry name" value="PRK05380.1"/>
    <property type="match status" value="1"/>
</dbReference>
<sequence length="532" mass="60062">MSKYIFVTGGVISGLGKGIIAASIGNLLKHRGYKIFVLKLDPYLNVDPGVISPYEHGEVYVTADGGETDLDLGHYERFIGENFTKDSNFTSGKIFSRILEKERKGSYNGKTVQFIPHVTNEIKDILKSIEKKYKPDFLIVEIGGTVGDIESNPFIYALAEMSYDKKNQSTFFAHVTYVPYLKTSKDFKTKPTQNSIRALNSMGIKPNMVFLRADKDIDNEIVEKVARFSLLEKNSVISMPDLESVYDAPLWLETKKIAATIEKHFNLKSKIGNIKEWKKFADQIKVQKQNKIKIAMVGKYIEFPDSYKSIIEATRIAASYLDTEVEFKWIDAGQLTSQNIAQTLVDTQATMILPGFGHRGFEGKVLTAIYTRQKDIPTFGICLGMQAMSVAQARLNGFPKATSSEFQTGDKEEVFVLDIIPGKQGNLGGTLRIGNQNISLKEDSLFAKYYQSKEVVERHRHRYEVQEFFKNNLPDGDFDFPAFNPQTGLVEACEVKSKRFYLGTQYHPEFSGKPLKPHKLFLAFIESIIKGK</sequence>
<keyword evidence="8" id="KW-0665">Pyrimidine biosynthesis</keyword>
<keyword evidence="7" id="KW-0315">Glutamine amidotransferase</keyword>
<dbReference type="InterPro" id="IPR004468">
    <property type="entry name" value="CTP_synthase"/>
</dbReference>
<comment type="similarity">
    <text evidence="2">Belongs to the CTP synthase family.</text>
</comment>
<comment type="catalytic activity">
    <reaction evidence="9">
        <text>UTP + L-glutamine + ATP + H2O = CTP + L-glutamate + ADP + phosphate + 2 H(+)</text>
        <dbReference type="Rhea" id="RHEA:26426"/>
        <dbReference type="ChEBI" id="CHEBI:15377"/>
        <dbReference type="ChEBI" id="CHEBI:15378"/>
        <dbReference type="ChEBI" id="CHEBI:29985"/>
        <dbReference type="ChEBI" id="CHEBI:30616"/>
        <dbReference type="ChEBI" id="CHEBI:37563"/>
        <dbReference type="ChEBI" id="CHEBI:43474"/>
        <dbReference type="ChEBI" id="CHEBI:46398"/>
        <dbReference type="ChEBI" id="CHEBI:58359"/>
        <dbReference type="ChEBI" id="CHEBI:456216"/>
        <dbReference type="EC" id="6.3.4.2"/>
    </reaction>
</comment>
<evidence type="ECO:0000256" key="6">
    <source>
        <dbReference type="ARBA" id="ARBA00022840"/>
    </source>
</evidence>
<evidence type="ECO:0000256" key="3">
    <source>
        <dbReference type="ARBA" id="ARBA00012291"/>
    </source>
</evidence>
<dbReference type="Proteomes" id="UP001059252">
    <property type="component" value="Chromosome"/>
</dbReference>
<dbReference type="NCBIfam" id="TIGR00337">
    <property type="entry name" value="PyrG"/>
    <property type="match status" value="1"/>
</dbReference>
<keyword evidence="6" id="KW-0067">ATP-binding</keyword>
<dbReference type="InterPro" id="IPR029062">
    <property type="entry name" value="Class_I_gatase-like"/>
</dbReference>
<dbReference type="Gene3D" id="3.40.50.300">
    <property type="entry name" value="P-loop containing nucleotide triphosphate hydrolases"/>
    <property type="match status" value="1"/>
</dbReference>
<evidence type="ECO:0000256" key="1">
    <source>
        <dbReference type="ARBA" id="ARBA00005171"/>
    </source>
</evidence>
<comment type="pathway">
    <text evidence="1">Pyrimidine metabolism; CTP biosynthesis via de novo pathway; CTP from UDP: step 2/2.</text>
</comment>
<evidence type="ECO:0000259" key="10">
    <source>
        <dbReference type="Pfam" id="PF00117"/>
    </source>
</evidence>
<gene>
    <name evidence="12" type="ORF">NV226_02325</name>
</gene>
<evidence type="ECO:0000256" key="8">
    <source>
        <dbReference type="ARBA" id="ARBA00022975"/>
    </source>
</evidence>
<dbReference type="EC" id="6.3.4.2" evidence="3"/>
<dbReference type="InterPro" id="IPR033828">
    <property type="entry name" value="GATase1_CTP_Synthase"/>
</dbReference>
<dbReference type="RefSeq" id="WP_258210717.1">
    <property type="nucleotide sequence ID" value="NZ_CP102734.1"/>
</dbReference>
<protein>
    <recommendedName>
        <fullName evidence="3">CTP synthase (glutamine hydrolyzing)</fullName>
        <ecNumber evidence="3">6.3.4.2</ecNumber>
    </recommendedName>
</protein>
<evidence type="ECO:0000313" key="12">
    <source>
        <dbReference type="EMBL" id="UVD81543.1"/>
    </source>
</evidence>
<proteinExistence type="inferred from homology"/>
<accession>A0ABY5R7T6</accession>